<proteinExistence type="inferred from homology"/>
<dbReference type="PANTHER" id="PTHR23356:SF16">
    <property type="entry name" value="DPY30 DOMAIN CONTAINING 2"/>
    <property type="match status" value="1"/>
</dbReference>
<organism evidence="2 3">
    <name type="scientific">Aphanomyces euteiches</name>
    <dbReference type="NCBI Taxonomy" id="100861"/>
    <lineage>
        <taxon>Eukaryota</taxon>
        <taxon>Sar</taxon>
        <taxon>Stramenopiles</taxon>
        <taxon>Oomycota</taxon>
        <taxon>Saprolegniomycetes</taxon>
        <taxon>Saprolegniales</taxon>
        <taxon>Verrucalvaceae</taxon>
        <taxon>Aphanomyces</taxon>
    </lineage>
</organism>
<dbReference type="VEuPathDB" id="FungiDB:AeMF1_019694"/>
<comment type="similarity">
    <text evidence="1">Belongs to the dpy-30 family.</text>
</comment>
<reference evidence="2 3" key="1">
    <citation type="submission" date="2019-07" db="EMBL/GenBank/DDBJ databases">
        <title>Genomics analysis of Aphanomyces spp. identifies a new class of oomycete effector associated with host adaptation.</title>
        <authorList>
            <person name="Gaulin E."/>
        </authorList>
    </citation>
    <scope>NUCLEOTIDE SEQUENCE [LARGE SCALE GENOMIC DNA]</scope>
    <source>
        <strain evidence="2 3">ATCC 201684</strain>
    </source>
</reference>
<dbReference type="InterPro" id="IPR037856">
    <property type="entry name" value="Sdc1/DPY30"/>
</dbReference>
<comment type="caution">
    <text evidence="2">The sequence shown here is derived from an EMBL/GenBank/DDBJ whole genome shotgun (WGS) entry which is preliminary data.</text>
</comment>
<gene>
    <name evidence="2" type="ORF">Ae201684_007371</name>
</gene>
<dbReference type="Pfam" id="PF05186">
    <property type="entry name" value="Dpy-30"/>
    <property type="match status" value="1"/>
</dbReference>
<dbReference type="GO" id="GO:0048188">
    <property type="term" value="C:Set1C/COMPASS complex"/>
    <property type="evidence" value="ECO:0007669"/>
    <property type="project" value="InterPro"/>
</dbReference>
<dbReference type="AlphaFoldDB" id="A0A6G0X8H9"/>
<dbReference type="Proteomes" id="UP000481153">
    <property type="component" value="Unassembled WGS sequence"/>
</dbReference>
<dbReference type="CDD" id="cd22966">
    <property type="entry name" value="DD_DYDC-like"/>
    <property type="match status" value="1"/>
</dbReference>
<accession>A0A6G0X8H9</accession>
<dbReference type="PANTHER" id="PTHR23356">
    <property type="entry name" value="DPY30-RELATED"/>
    <property type="match status" value="1"/>
</dbReference>
<protein>
    <submittedName>
        <fullName evidence="2">Uncharacterized protein</fullName>
    </submittedName>
</protein>
<evidence type="ECO:0000256" key="1">
    <source>
        <dbReference type="ARBA" id="ARBA00010849"/>
    </source>
</evidence>
<dbReference type="InterPro" id="IPR049630">
    <property type="entry name" value="DYDC-like_DD"/>
</dbReference>
<evidence type="ECO:0000313" key="3">
    <source>
        <dbReference type="Proteomes" id="UP000481153"/>
    </source>
</evidence>
<keyword evidence="3" id="KW-1185">Reference proteome</keyword>
<dbReference type="InterPro" id="IPR007858">
    <property type="entry name" value="Dpy-30_motif"/>
</dbReference>
<sequence>MADKNQGYDFVYLKNTVGAPLAEALAQMALEQPEDPIDYVGNYLLKFVANERQRTERMIQSRVRKSEVDAAAEAARKKKEVADKAKEALDQAILADNATRELLLNTTDFDVLCKTAIDKIALATHAEACYLGRRVADAEGLNYIQWFAATPSSQCVLERFVAEETGLTFDVMKEIEADPDAPPDADGNPPPPAIPPFVHVENVIREPRIQYFGIPRMGAYLAKGIKYKSYLHDEVAQGDGMPPIESWLVVAVDTLGQARPFTADEIRDFVTWSLTTAEAVELYEKRAAIAQIELRKVDERNVKAKLDAIKETLQANATSVASSIETIEDEAQKSIQEAMMKAQLATELLIPHLEALHAVGTSLIPFRAPILKTLASGLVLLGGATKAQVINTATKMPSWDKIRLLLGVDGPIARSIQAFQLESLDPSRVAAAKELFGEEPAAEDVELPAPVVLVLHSWIQTVCSSSEALASAKAAQEEQGE</sequence>
<evidence type="ECO:0000313" key="2">
    <source>
        <dbReference type="EMBL" id="KAF0736351.1"/>
    </source>
</evidence>
<dbReference type="Gene3D" id="1.20.890.10">
    <property type="entry name" value="cAMP-dependent protein kinase regulatory subunit, dimerization-anchoring domain"/>
    <property type="match status" value="1"/>
</dbReference>
<dbReference type="EMBL" id="VJMJ01000089">
    <property type="protein sequence ID" value="KAF0736351.1"/>
    <property type="molecule type" value="Genomic_DNA"/>
</dbReference>
<name>A0A6G0X8H9_9STRA</name>